<dbReference type="InterPro" id="IPR014717">
    <property type="entry name" value="Transl_elong_EF1B/ribsomal_bS6"/>
</dbReference>
<proteinExistence type="inferred from homology"/>
<dbReference type="FunFam" id="3.30.70.60:FF:000001">
    <property type="entry name" value="Elongation factor 1-beta 1 like"/>
    <property type="match status" value="1"/>
</dbReference>
<dbReference type="SUPFAM" id="SSF54984">
    <property type="entry name" value="eEF-1beta-like"/>
    <property type="match status" value="1"/>
</dbReference>
<evidence type="ECO:0000256" key="1">
    <source>
        <dbReference type="ARBA" id="ARBA00007411"/>
    </source>
</evidence>
<dbReference type="OrthoDB" id="331763at2759"/>
<dbReference type="GO" id="GO:0005853">
    <property type="term" value="C:eukaryotic translation elongation factor 1 complex"/>
    <property type="evidence" value="ECO:0007669"/>
    <property type="project" value="InterPro"/>
</dbReference>
<dbReference type="Pfam" id="PF00736">
    <property type="entry name" value="EF1_GNE"/>
    <property type="match status" value="1"/>
</dbReference>
<dbReference type="GO" id="GO:0005829">
    <property type="term" value="C:cytosol"/>
    <property type="evidence" value="ECO:0007669"/>
    <property type="project" value="TreeGrafter"/>
</dbReference>
<name>A0A8T0HIP6_CERPU</name>
<dbReference type="GO" id="GO:0003746">
    <property type="term" value="F:translation elongation factor activity"/>
    <property type="evidence" value="ECO:0007669"/>
    <property type="project" value="UniProtKB-KW"/>
</dbReference>
<evidence type="ECO:0000256" key="4">
    <source>
        <dbReference type="ARBA" id="ARBA00022917"/>
    </source>
</evidence>
<dbReference type="SMART" id="SM00888">
    <property type="entry name" value="EF1_GNE"/>
    <property type="match status" value="1"/>
</dbReference>
<accession>A0A8T0HIP6</accession>
<comment type="caution">
    <text evidence="6">The sequence shown here is derived from an EMBL/GenBank/DDBJ whole genome shotgun (WGS) entry which is preliminary data.</text>
</comment>
<feature type="domain" description="Translation elongation factor EF1B beta/delta subunit guanine nucleotide exchange" evidence="5">
    <location>
        <begin position="56"/>
        <end position="145"/>
    </location>
</feature>
<evidence type="ECO:0000313" key="6">
    <source>
        <dbReference type="EMBL" id="KAG0569652.1"/>
    </source>
</evidence>
<dbReference type="Proteomes" id="UP000822688">
    <property type="component" value="Chromosome 6"/>
</dbReference>
<keyword evidence="4" id="KW-0648">Protein biosynthesis</keyword>
<dbReference type="PANTHER" id="PTHR11595:SF21">
    <property type="entry name" value="ELONGATION FACTOR 1-BETA"/>
    <property type="match status" value="1"/>
</dbReference>
<dbReference type="InterPro" id="IPR049720">
    <property type="entry name" value="EF1B_bsu/dsu"/>
</dbReference>
<dbReference type="InterPro" id="IPR036219">
    <property type="entry name" value="eEF-1beta-like_sf"/>
</dbReference>
<dbReference type="InterPro" id="IPR014038">
    <property type="entry name" value="EF1B_bsu/dsu_GNE"/>
</dbReference>
<dbReference type="CDD" id="cd00292">
    <property type="entry name" value="EF1B"/>
    <property type="match status" value="1"/>
</dbReference>
<reference evidence="6 7" key="1">
    <citation type="submission" date="2020-06" db="EMBL/GenBank/DDBJ databases">
        <title>WGS assembly of Ceratodon purpureus strain R40.</title>
        <authorList>
            <person name="Carey S.B."/>
            <person name="Jenkins J."/>
            <person name="Shu S."/>
            <person name="Lovell J.T."/>
            <person name="Sreedasyam A."/>
            <person name="Maumus F."/>
            <person name="Tiley G.P."/>
            <person name="Fernandez-Pozo N."/>
            <person name="Barry K."/>
            <person name="Chen C."/>
            <person name="Wang M."/>
            <person name="Lipzen A."/>
            <person name="Daum C."/>
            <person name="Saski C.A."/>
            <person name="Payton A.C."/>
            <person name="Mcbreen J.C."/>
            <person name="Conrad R.E."/>
            <person name="Kollar L.M."/>
            <person name="Olsson S."/>
            <person name="Huttunen S."/>
            <person name="Landis J.B."/>
            <person name="Wickett N.J."/>
            <person name="Johnson M.G."/>
            <person name="Rensing S.A."/>
            <person name="Grimwood J."/>
            <person name="Schmutz J."/>
            <person name="Mcdaniel S.F."/>
        </authorList>
    </citation>
    <scope>NUCLEOTIDE SEQUENCE [LARGE SCALE GENOMIC DNA]</scope>
    <source>
        <strain evidence="6 7">R40</strain>
    </source>
</reference>
<dbReference type="EMBL" id="CM026427">
    <property type="protein sequence ID" value="KAG0569652.1"/>
    <property type="molecule type" value="Genomic_DNA"/>
</dbReference>
<comment type="subunit">
    <text evidence="2">EF-1 is composed of 4 subunits: alpha, beta (1B-alpha=beta'), delta (1B-beta), and gamma (1B-gamma).</text>
</comment>
<dbReference type="PANTHER" id="PTHR11595">
    <property type="entry name" value="EF-HAND AND COILED-COIL DOMAIN-CONTAINING FAMILY MEMBER"/>
    <property type="match status" value="1"/>
</dbReference>
<comment type="similarity">
    <text evidence="1">Belongs to the EF-1-beta/EF-1-delta family.</text>
</comment>
<keyword evidence="3" id="KW-0251">Elongation factor</keyword>
<sequence>MENICVASAVPQSSSSNQECNNEFDLLNKDIVDENLTLSSCNALKNLSVKDHSTKKSLVKLHITPWDDQNHLKEVENHVRGIHMDGLFWGGSQSVVADSGARALEITMTIEAQKVSPSELIENILGDDPCSNLIKSVDIVSFDII</sequence>
<evidence type="ECO:0000256" key="3">
    <source>
        <dbReference type="ARBA" id="ARBA00022768"/>
    </source>
</evidence>
<organism evidence="6 7">
    <name type="scientific">Ceratodon purpureus</name>
    <name type="common">Fire moss</name>
    <name type="synonym">Dicranum purpureum</name>
    <dbReference type="NCBI Taxonomy" id="3225"/>
    <lineage>
        <taxon>Eukaryota</taxon>
        <taxon>Viridiplantae</taxon>
        <taxon>Streptophyta</taxon>
        <taxon>Embryophyta</taxon>
        <taxon>Bryophyta</taxon>
        <taxon>Bryophytina</taxon>
        <taxon>Bryopsida</taxon>
        <taxon>Dicranidae</taxon>
        <taxon>Pseudoditrichales</taxon>
        <taxon>Ditrichaceae</taxon>
        <taxon>Ceratodon</taxon>
    </lineage>
</organism>
<dbReference type="GO" id="GO:0005085">
    <property type="term" value="F:guanyl-nucleotide exchange factor activity"/>
    <property type="evidence" value="ECO:0007669"/>
    <property type="project" value="TreeGrafter"/>
</dbReference>
<gene>
    <name evidence="6" type="ORF">KC19_6G104900</name>
</gene>
<evidence type="ECO:0000259" key="5">
    <source>
        <dbReference type="SMART" id="SM00888"/>
    </source>
</evidence>
<evidence type="ECO:0000313" key="7">
    <source>
        <dbReference type="Proteomes" id="UP000822688"/>
    </source>
</evidence>
<dbReference type="Gene3D" id="3.30.70.60">
    <property type="match status" value="1"/>
</dbReference>
<evidence type="ECO:0000256" key="2">
    <source>
        <dbReference type="ARBA" id="ARBA00011606"/>
    </source>
</evidence>
<protein>
    <recommendedName>
        <fullName evidence="5">Translation elongation factor EF1B beta/delta subunit guanine nucleotide exchange domain-containing protein</fullName>
    </recommendedName>
</protein>
<keyword evidence="7" id="KW-1185">Reference proteome</keyword>
<dbReference type="AlphaFoldDB" id="A0A8T0HIP6"/>